<evidence type="ECO:0000256" key="1">
    <source>
        <dbReference type="ARBA" id="ARBA00004141"/>
    </source>
</evidence>
<dbReference type="PANTHER" id="PTHR32001">
    <property type="entry name" value="KERATINOCYTE-ASSOCIATED PROTEIN 2"/>
    <property type="match status" value="1"/>
</dbReference>
<accession>A0A2P2INJ7</accession>
<organism evidence="6">
    <name type="scientific">Rhizophora mucronata</name>
    <name type="common">Asiatic mangrove</name>
    <dbReference type="NCBI Taxonomy" id="61149"/>
    <lineage>
        <taxon>Eukaryota</taxon>
        <taxon>Viridiplantae</taxon>
        <taxon>Streptophyta</taxon>
        <taxon>Embryophyta</taxon>
        <taxon>Tracheophyta</taxon>
        <taxon>Spermatophyta</taxon>
        <taxon>Magnoliopsida</taxon>
        <taxon>eudicotyledons</taxon>
        <taxon>Gunneridae</taxon>
        <taxon>Pentapetalae</taxon>
        <taxon>rosids</taxon>
        <taxon>fabids</taxon>
        <taxon>Malpighiales</taxon>
        <taxon>Rhizophoraceae</taxon>
        <taxon>Rhizophora</taxon>
    </lineage>
</organism>
<sequence>MTASTVHRVCITTCFVFSSGLLYEVNKLSGTIVSKSESKARRHWQGLMAIC</sequence>
<keyword evidence="5" id="KW-0472">Membrane</keyword>
<evidence type="ECO:0000256" key="2">
    <source>
        <dbReference type="ARBA" id="ARBA00007279"/>
    </source>
</evidence>
<keyword evidence="4" id="KW-1133">Transmembrane helix</keyword>
<proteinExistence type="inferred from homology"/>
<protein>
    <submittedName>
        <fullName evidence="6">Protein KRTCAP2 homolog</fullName>
    </submittedName>
</protein>
<evidence type="ECO:0000256" key="5">
    <source>
        <dbReference type="ARBA" id="ARBA00023136"/>
    </source>
</evidence>
<reference evidence="6" key="1">
    <citation type="submission" date="2018-02" db="EMBL/GenBank/DDBJ databases">
        <title>Rhizophora mucronata_Transcriptome.</title>
        <authorList>
            <person name="Meera S.P."/>
            <person name="Sreeshan A."/>
            <person name="Augustine A."/>
        </authorList>
    </citation>
    <scope>NUCLEOTIDE SEQUENCE</scope>
    <source>
        <tissue evidence="6">Leaf</tissue>
    </source>
</reference>
<dbReference type="PANTHER" id="PTHR32001:SF1">
    <property type="entry name" value="KERATINOCYTE-ASSOCIATED PROTEIN 2"/>
    <property type="match status" value="1"/>
</dbReference>
<evidence type="ECO:0000256" key="3">
    <source>
        <dbReference type="ARBA" id="ARBA00022692"/>
    </source>
</evidence>
<dbReference type="GO" id="GO:0016020">
    <property type="term" value="C:membrane"/>
    <property type="evidence" value="ECO:0007669"/>
    <property type="project" value="UniProtKB-SubCell"/>
</dbReference>
<keyword evidence="3" id="KW-0812">Transmembrane</keyword>
<dbReference type="AlphaFoldDB" id="A0A2P2INJ7"/>
<comment type="subcellular location">
    <subcellularLocation>
        <location evidence="1">Membrane</location>
        <topology evidence="1">Multi-pass membrane protein</topology>
    </subcellularLocation>
</comment>
<evidence type="ECO:0000256" key="4">
    <source>
        <dbReference type="ARBA" id="ARBA00022989"/>
    </source>
</evidence>
<dbReference type="EMBL" id="GGEC01002320">
    <property type="protein sequence ID" value="MBW82803.1"/>
    <property type="molecule type" value="Transcribed_RNA"/>
</dbReference>
<name>A0A2P2INJ7_RHIMU</name>
<evidence type="ECO:0000313" key="6">
    <source>
        <dbReference type="EMBL" id="MBW82803.1"/>
    </source>
</evidence>
<dbReference type="InterPro" id="IPR018614">
    <property type="entry name" value="KRTCAP2"/>
</dbReference>
<comment type="similarity">
    <text evidence="2">Belongs to the KRTCAP2 family.</text>
</comment>
<dbReference type="Pfam" id="PF09775">
    <property type="entry name" value="Keratin_assoc"/>
    <property type="match status" value="1"/>
</dbReference>